<name>A0A542DQ47_AMYCI</name>
<accession>A0A542DQ47</accession>
<reference evidence="1 2" key="1">
    <citation type="submission" date="2019-06" db="EMBL/GenBank/DDBJ databases">
        <title>Sequencing the genomes of 1000 actinobacteria strains.</title>
        <authorList>
            <person name="Klenk H.-P."/>
        </authorList>
    </citation>
    <scope>NUCLEOTIDE SEQUENCE [LARGE SCALE GENOMIC DNA]</scope>
    <source>
        <strain evidence="1 2">DSM 45679</strain>
    </source>
</reference>
<dbReference type="EMBL" id="VFML01000001">
    <property type="protein sequence ID" value="TQJ05229.1"/>
    <property type="molecule type" value="Genomic_DNA"/>
</dbReference>
<proteinExistence type="predicted"/>
<dbReference type="AlphaFoldDB" id="A0A542DQ47"/>
<protein>
    <submittedName>
        <fullName evidence="1">Uncharacterized protein</fullName>
    </submittedName>
</protein>
<sequence length="130" mass="14330">MIEYELRNTGRMHPEAAAELREVRDLLMTFTEPSCIHRADELEGATGKVTRAMDLLGADADRIQLRLALAIKALRAAERAAKAYRRNPVTRPISQARFASKTGSAMGAVQVVLEELDPAESAARDKFHGQ</sequence>
<dbReference type="Proteomes" id="UP000320876">
    <property type="component" value="Unassembled WGS sequence"/>
</dbReference>
<gene>
    <name evidence="1" type="ORF">FB471_5057</name>
</gene>
<evidence type="ECO:0000313" key="1">
    <source>
        <dbReference type="EMBL" id="TQJ05229.1"/>
    </source>
</evidence>
<keyword evidence="2" id="KW-1185">Reference proteome</keyword>
<comment type="caution">
    <text evidence="1">The sequence shown here is derived from an EMBL/GenBank/DDBJ whole genome shotgun (WGS) entry which is preliminary data.</text>
</comment>
<dbReference type="RefSeq" id="WP_142000787.1">
    <property type="nucleotide sequence ID" value="NZ_VFML01000001.1"/>
</dbReference>
<organism evidence="1 2">
    <name type="scientific">Amycolatopsis cihanbeyliensis</name>
    <dbReference type="NCBI Taxonomy" id="1128664"/>
    <lineage>
        <taxon>Bacteria</taxon>
        <taxon>Bacillati</taxon>
        <taxon>Actinomycetota</taxon>
        <taxon>Actinomycetes</taxon>
        <taxon>Pseudonocardiales</taxon>
        <taxon>Pseudonocardiaceae</taxon>
        <taxon>Amycolatopsis</taxon>
    </lineage>
</organism>
<dbReference type="OrthoDB" id="3700607at2"/>
<evidence type="ECO:0000313" key="2">
    <source>
        <dbReference type="Proteomes" id="UP000320876"/>
    </source>
</evidence>